<keyword evidence="2" id="KW-0378">Hydrolase</keyword>
<keyword evidence="3" id="KW-0805">Transcription regulation</keyword>
<comment type="caution">
    <text evidence="8">The sequence shown here is derived from an EMBL/GenBank/DDBJ whole genome shotgun (WGS) entry which is preliminary data.</text>
</comment>
<dbReference type="EMBL" id="WNME01000005">
    <property type="protein sequence ID" value="MUB63434.1"/>
    <property type="molecule type" value="Genomic_DNA"/>
</dbReference>
<dbReference type="InterPro" id="IPR018060">
    <property type="entry name" value="HTH_AraC"/>
</dbReference>
<dbReference type="PROSITE" id="PS00041">
    <property type="entry name" value="HTH_ARAC_FAMILY_1"/>
    <property type="match status" value="1"/>
</dbReference>
<dbReference type="Pfam" id="PF01229">
    <property type="entry name" value="Glyco_hydro_39"/>
    <property type="match status" value="1"/>
</dbReference>
<dbReference type="GO" id="GO:0004553">
    <property type="term" value="F:hydrolase activity, hydrolyzing O-glycosyl compounds"/>
    <property type="evidence" value="ECO:0007669"/>
    <property type="project" value="InterPro"/>
</dbReference>
<keyword evidence="4" id="KW-0238">DNA-binding</keyword>
<dbReference type="InterPro" id="IPR000514">
    <property type="entry name" value="Glyco_hydro_39"/>
</dbReference>
<evidence type="ECO:0000256" key="3">
    <source>
        <dbReference type="ARBA" id="ARBA00023015"/>
    </source>
</evidence>
<dbReference type="SUPFAM" id="SSF46689">
    <property type="entry name" value="Homeodomain-like"/>
    <property type="match status" value="2"/>
</dbReference>
<keyword evidence="5" id="KW-0804">Transcription</keyword>
<dbReference type="GO" id="GO:0003700">
    <property type="term" value="F:DNA-binding transcription factor activity"/>
    <property type="evidence" value="ECO:0007669"/>
    <property type="project" value="InterPro"/>
</dbReference>
<sequence>MDYQRGKVMKNYGEENKDFWFTILRAEDPGAFWHLELEIIFILKGTGRVCFENTQSAYELNEGDIFTVNSFQLRILELDKEAQAISLMISPHLLFSISSETMQGYIDCRSFLYGDDRQENFDILRRDFANVFSQQNKSEYGRSIYLKSKIAVLLENLTRLFLDDSKSSFNGSGRERLKSAVDYIQHHYKENIKLSDLEDQTYLSSSYISHSFQKYLGMSFKTYLTQIRLAQATLLLHGDRTITEVASESGFSTINSLIKAFNQYKGMSPGEYRRRLKKEGRGDIHFDNGAEYGISDVFSTLMRYADDSDTHTGENSPQETVLAVSVDMNSKKQRLSMHWKRLINAGYSKNLVNGTLQEEIRRIQLDIGFEYIRCKGILDDDMCLYRKDLIGNPVVNYHYIDEVIDFILSVHAKPMLELSHMPSIMAKHKTMLSMRSLIISIPEDMDLWETLIYNLVSHLNQRYGTANVKKWLFSLWALLDYENLNYITMEEYSLTYQAAYRAVKSVCSDFLICGPGCENYKKYLPWYIKMCRENHCMPDVLTFRSFATVAPEEEKDELKLWGNGESLFMSVSDDEDILFHSVQNIRRILKQEHLENMPVIVEEWSNNIWQKDYCNDTCYKSAFIFKGILENNEHLNGIGYFSINDRLEEAPPSGELYHGGFGLFTRNNIPKSGYSAMKLLSQMGEYLIQKGKGYYITESDHEIQVFLYNYCHYDMLYRYRHTVNMSKTDRYQVFNRKDSCVINIQLDHMDPGTYVFKHYSISPAGGSSYDAWIQMGAPDTPDSEELLLLNNLSQPSYKTWQTELLPGKSSLNIKAGLLPHEVQLFKIFKK</sequence>
<keyword evidence="6" id="KW-0326">Glycosidase</keyword>
<dbReference type="Gene3D" id="3.20.20.80">
    <property type="entry name" value="Glycosidases"/>
    <property type="match status" value="1"/>
</dbReference>
<dbReference type="SUPFAM" id="SSF51011">
    <property type="entry name" value="Glycosyl hydrolase domain"/>
    <property type="match status" value="1"/>
</dbReference>
<dbReference type="GO" id="GO:0043565">
    <property type="term" value="F:sequence-specific DNA binding"/>
    <property type="evidence" value="ECO:0007669"/>
    <property type="project" value="InterPro"/>
</dbReference>
<evidence type="ECO:0000313" key="9">
    <source>
        <dbReference type="Proteomes" id="UP000434223"/>
    </source>
</evidence>
<evidence type="ECO:0000256" key="6">
    <source>
        <dbReference type="ARBA" id="ARBA00023295"/>
    </source>
</evidence>
<dbReference type="GO" id="GO:0005975">
    <property type="term" value="P:carbohydrate metabolic process"/>
    <property type="evidence" value="ECO:0007669"/>
    <property type="project" value="InterPro"/>
</dbReference>
<feature type="domain" description="HTH araC/xylS-type" evidence="7">
    <location>
        <begin position="178"/>
        <end position="275"/>
    </location>
</feature>
<evidence type="ECO:0000256" key="2">
    <source>
        <dbReference type="ARBA" id="ARBA00022801"/>
    </source>
</evidence>
<dbReference type="AlphaFoldDB" id="A0AAW9WEV1"/>
<reference evidence="8 9" key="1">
    <citation type="submission" date="2019-09" db="EMBL/GenBank/DDBJ databases">
        <title>Draft genome sequencing of Hungatella hathewayi 123Y-2.</title>
        <authorList>
            <person name="Lv Q."/>
            <person name="Li S."/>
        </authorList>
    </citation>
    <scope>NUCLEOTIDE SEQUENCE [LARGE SCALE GENOMIC DNA]</scope>
    <source>
        <strain evidence="8 9">123Y-2</strain>
    </source>
</reference>
<comment type="similarity">
    <text evidence="1">Belongs to the glycosyl hydrolase 39 family.</text>
</comment>
<evidence type="ECO:0000256" key="5">
    <source>
        <dbReference type="ARBA" id="ARBA00023163"/>
    </source>
</evidence>
<evidence type="ECO:0000259" key="7">
    <source>
        <dbReference type="PROSITE" id="PS01124"/>
    </source>
</evidence>
<evidence type="ECO:0000256" key="4">
    <source>
        <dbReference type="ARBA" id="ARBA00023125"/>
    </source>
</evidence>
<protein>
    <submittedName>
        <fullName evidence="8">Helix-turn-helix domain-containing protein</fullName>
    </submittedName>
</protein>
<evidence type="ECO:0000313" key="8">
    <source>
        <dbReference type="EMBL" id="MUB63434.1"/>
    </source>
</evidence>
<dbReference type="PROSITE" id="PS01124">
    <property type="entry name" value="HTH_ARAC_FAMILY_2"/>
    <property type="match status" value="1"/>
</dbReference>
<dbReference type="Gene3D" id="2.60.40.1500">
    <property type="entry name" value="Glycosyl hydrolase domain, family 39"/>
    <property type="match status" value="1"/>
</dbReference>
<organism evidence="8 9">
    <name type="scientific">Hungatella hathewayi</name>
    <dbReference type="NCBI Taxonomy" id="154046"/>
    <lineage>
        <taxon>Bacteria</taxon>
        <taxon>Bacillati</taxon>
        <taxon>Bacillota</taxon>
        <taxon>Clostridia</taxon>
        <taxon>Lachnospirales</taxon>
        <taxon>Lachnospiraceae</taxon>
        <taxon>Hungatella</taxon>
    </lineage>
</organism>
<dbReference type="PANTHER" id="PTHR43280">
    <property type="entry name" value="ARAC-FAMILY TRANSCRIPTIONAL REGULATOR"/>
    <property type="match status" value="1"/>
</dbReference>
<dbReference type="InterPro" id="IPR018062">
    <property type="entry name" value="HTH_AraC-typ_CS"/>
</dbReference>
<gene>
    <name evidence="8" type="ORF">GNE07_10205</name>
</gene>
<accession>A0AAW9WEV1</accession>
<dbReference type="PRINTS" id="PR00745">
    <property type="entry name" value="GLHYDRLASE39"/>
</dbReference>
<name>A0AAW9WEV1_9FIRM</name>
<dbReference type="SUPFAM" id="SSF51445">
    <property type="entry name" value="(Trans)glycosidases"/>
    <property type="match status" value="1"/>
</dbReference>
<dbReference type="InterPro" id="IPR049166">
    <property type="entry name" value="GH39_cat"/>
</dbReference>
<dbReference type="Proteomes" id="UP000434223">
    <property type="component" value="Unassembled WGS sequence"/>
</dbReference>
<dbReference type="InterPro" id="IPR009057">
    <property type="entry name" value="Homeodomain-like_sf"/>
</dbReference>
<dbReference type="SUPFAM" id="SSF51182">
    <property type="entry name" value="RmlC-like cupins"/>
    <property type="match status" value="1"/>
</dbReference>
<dbReference type="PANTHER" id="PTHR43280:SF2">
    <property type="entry name" value="HTH-TYPE TRANSCRIPTIONAL REGULATOR EXSA"/>
    <property type="match status" value="1"/>
</dbReference>
<dbReference type="Pfam" id="PF12833">
    <property type="entry name" value="HTH_18"/>
    <property type="match status" value="1"/>
</dbReference>
<dbReference type="Gene3D" id="1.10.10.60">
    <property type="entry name" value="Homeodomain-like"/>
    <property type="match status" value="2"/>
</dbReference>
<dbReference type="InterPro" id="IPR011051">
    <property type="entry name" value="RmlC_Cupin_sf"/>
</dbReference>
<evidence type="ECO:0000256" key="1">
    <source>
        <dbReference type="ARBA" id="ARBA00008875"/>
    </source>
</evidence>
<proteinExistence type="inferred from homology"/>
<dbReference type="InterPro" id="IPR017853">
    <property type="entry name" value="GH"/>
</dbReference>
<dbReference type="SMART" id="SM00342">
    <property type="entry name" value="HTH_ARAC"/>
    <property type="match status" value="1"/>
</dbReference>